<proteinExistence type="predicted"/>
<evidence type="ECO:0000313" key="3">
    <source>
        <dbReference type="EMBL" id="QPZ39789.1"/>
    </source>
</evidence>
<reference evidence="3 4" key="1">
    <citation type="submission" date="2020-12" db="EMBL/GenBank/DDBJ databases">
        <title>Microbacterium sp. HY060.</title>
        <authorList>
            <person name="Zhou J."/>
        </authorList>
    </citation>
    <scope>NUCLEOTIDE SEQUENCE [LARGE SCALE GENOMIC DNA]</scope>
    <source>
        <strain evidence="3 4">HY60</strain>
    </source>
</reference>
<feature type="domain" description="DUF58" evidence="2">
    <location>
        <begin position="201"/>
        <end position="275"/>
    </location>
</feature>
<dbReference type="RefSeq" id="WP_166989517.1">
    <property type="nucleotide sequence ID" value="NZ_CP061169.1"/>
</dbReference>
<protein>
    <submittedName>
        <fullName evidence="3">DUF58 domain-containing protein</fullName>
    </submittedName>
</protein>
<gene>
    <name evidence="3" type="ORF">HCR76_07085</name>
</gene>
<keyword evidence="1" id="KW-1133">Transmembrane helix</keyword>
<keyword evidence="1" id="KW-0472">Membrane</keyword>
<dbReference type="InterPro" id="IPR002881">
    <property type="entry name" value="DUF58"/>
</dbReference>
<dbReference type="Pfam" id="PF01882">
    <property type="entry name" value="DUF58"/>
    <property type="match status" value="1"/>
</dbReference>
<evidence type="ECO:0000256" key="1">
    <source>
        <dbReference type="SAM" id="Phobius"/>
    </source>
</evidence>
<evidence type="ECO:0000259" key="2">
    <source>
        <dbReference type="Pfam" id="PF01882"/>
    </source>
</evidence>
<dbReference type="PANTHER" id="PTHR34351">
    <property type="entry name" value="SLR1927 PROTEIN-RELATED"/>
    <property type="match status" value="1"/>
</dbReference>
<keyword evidence="4" id="KW-1185">Reference proteome</keyword>
<accession>A0ABX6YLS4</accession>
<keyword evidence="1" id="KW-0812">Transmembrane</keyword>
<feature type="transmembrane region" description="Helical" evidence="1">
    <location>
        <begin position="12"/>
        <end position="29"/>
    </location>
</feature>
<feature type="transmembrane region" description="Helical" evidence="1">
    <location>
        <begin position="35"/>
        <end position="54"/>
    </location>
</feature>
<organism evidence="3 4">
    <name type="scientific">Paramicrobacterium chengjingii</name>
    <dbReference type="NCBI Taxonomy" id="2769067"/>
    <lineage>
        <taxon>Bacteria</taxon>
        <taxon>Bacillati</taxon>
        <taxon>Actinomycetota</taxon>
        <taxon>Actinomycetes</taxon>
        <taxon>Micrococcales</taxon>
        <taxon>Microbacteriaceae</taxon>
        <taxon>Paramicrobacterium</taxon>
    </lineage>
</organism>
<sequence>MSVRTIRLTARGWALVWTSFVCVALATLLNRREGLFVAVFLMIVVVLCGVSVASQKAKMRVVRRIPGDGHCGETLKIVCEIQSVGSTAGVSGWTDSVPRTFGRAPTGVLPPRRMMSGGRAAVRYSVVPSVRGWYDIGPFRITLSDPLGVCETSRSVGETTGILILPRVSALAAGDLIPPAGEGRQYDRTRPTAPRADELIARDYRPGDPLRRVHWRATARHGQLMVRQEEPQADPEALILLDVAAGQVRADALVDLAASITVHLSNEGFRVTFAESETLWIDAPPKDPHEILTALAVWPGRMLGAPHDVAQRIERRFSDRIPIFVLTSDADRLDDLVSVAVNAAPAVAFVASGSGLSRAGVPAPWLAAGLADRVDVAASWDRLQRRLVHG</sequence>
<dbReference type="EMBL" id="CP061169">
    <property type="protein sequence ID" value="QPZ39789.1"/>
    <property type="molecule type" value="Genomic_DNA"/>
</dbReference>
<name>A0ABX6YLS4_9MICO</name>
<dbReference type="PANTHER" id="PTHR34351:SF1">
    <property type="entry name" value="SLR1927 PROTEIN"/>
    <property type="match status" value="1"/>
</dbReference>
<evidence type="ECO:0000313" key="4">
    <source>
        <dbReference type="Proteomes" id="UP000662814"/>
    </source>
</evidence>
<dbReference type="Proteomes" id="UP000662814">
    <property type="component" value="Chromosome"/>
</dbReference>